<dbReference type="Proteomes" id="UP000663828">
    <property type="component" value="Unassembled WGS sequence"/>
</dbReference>
<dbReference type="EMBL" id="CAJNOR010001828">
    <property type="protein sequence ID" value="CAF1205774.1"/>
    <property type="molecule type" value="Genomic_DNA"/>
</dbReference>
<evidence type="ECO:0000256" key="1">
    <source>
        <dbReference type="ARBA" id="ARBA00009024"/>
    </source>
</evidence>
<gene>
    <name evidence="2" type="ORF">XAT740_LOCUS23931</name>
</gene>
<keyword evidence="3" id="KW-1185">Reference proteome</keyword>
<dbReference type="AlphaFoldDB" id="A0A814WSS1"/>
<dbReference type="NCBIfam" id="TIGR01571">
    <property type="entry name" value="A_thal_Cys_rich"/>
    <property type="match status" value="1"/>
</dbReference>
<proteinExistence type="inferred from homology"/>
<evidence type="ECO:0000313" key="3">
    <source>
        <dbReference type="Proteomes" id="UP000663828"/>
    </source>
</evidence>
<accession>A0A814WSS1</accession>
<evidence type="ECO:0000313" key="2">
    <source>
        <dbReference type="EMBL" id="CAF1205774.1"/>
    </source>
</evidence>
<sequence>MSRYAPPPPAYAPQQVAVQPRDLSYLFAFKNEWNRPLFSSFKPCPKSALACFCTPCYTAKVIDRTNDNYCTGFCNPWSLMALRTKVRTAFRIQGNLVEDCLVATCCTAPCAVLQIDHELDCQGIPAMGGKRLIVLVQTRPGHDAWSYENTWKQPLFDCCRSTKLCCLICWCCPCKSYGIYHRLGENCVSWCWPMTLWSLRTKIRTLFRIQGSLCGDCAAVQCCGCCALVQMHRELDLQGL</sequence>
<comment type="caution">
    <text evidence="2">The sequence shown here is derived from an EMBL/GenBank/DDBJ whole genome shotgun (WGS) entry which is preliminary data.</text>
</comment>
<protein>
    <submittedName>
        <fullName evidence="2">Uncharacterized protein</fullName>
    </submittedName>
</protein>
<dbReference type="InterPro" id="IPR006461">
    <property type="entry name" value="PLAC_motif_containing"/>
</dbReference>
<dbReference type="Pfam" id="PF04749">
    <property type="entry name" value="PLAC8"/>
    <property type="match status" value="2"/>
</dbReference>
<dbReference type="PANTHER" id="PTHR15907">
    <property type="entry name" value="DUF614 FAMILY PROTEIN-RELATED"/>
    <property type="match status" value="1"/>
</dbReference>
<organism evidence="2 3">
    <name type="scientific">Adineta ricciae</name>
    <name type="common">Rotifer</name>
    <dbReference type="NCBI Taxonomy" id="249248"/>
    <lineage>
        <taxon>Eukaryota</taxon>
        <taxon>Metazoa</taxon>
        <taxon>Spiralia</taxon>
        <taxon>Gnathifera</taxon>
        <taxon>Rotifera</taxon>
        <taxon>Eurotatoria</taxon>
        <taxon>Bdelloidea</taxon>
        <taxon>Adinetida</taxon>
        <taxon>Adinetidae</taxon>
        <taxon>Adineta</taxon>
    </lineage>
</organism>
<name>A0A814WSS1_ADIRI</name>
<reference evidence="2" key="1">
    <citation type="submission" date="2021-02" db="EMBL/GenBank/DDBJ databases">
        <authorList>
            <person name="Nowell W R."/>
        </authorList>
    </citation>
    <scope>NUCLEOTIDE SEQUENCE</scope>
</reference>
<comment type="similarity">
    <text evidence="1">Belongs to the cornifelin family.</text>
</comment>